<evidence type="ECO:0000313" key="2">
    <source>
        <dbReference type="EMBL" id="GJN90835.1"/>
    </source>
</evidence>
<dbReference type="EMBL" id="BQKY01000007">
    <property type="protein sequence ID" value="GJN90835.1"/>
    <property type="molecule type" value="Genomic_DNA"/>
</dbReference>
<accession>A0AAV5GLU2</accession>
<organism evidence="2 3">
    <name type="scientific">Rhodotorula paludigena</name>
    <dbReference type="NCBI Taxonomy" id="86838"/>
    <lineage>
        <taxon>Eukaryota</taxon>
        <taxon>Fungi</taxon>
        <taxon>Dikarya</taxon>
        <taxon>Basidiomycota</taxon>
        <taxon>Pucciniomycotina</taxon>
        <taxon>Microbotryomycetes</taxon>
        <taxon>Sporidiobolales</taxon>
        <taxon>Sporidiobolaceae</taxon>
        <taxon>Rhodotorula</taxon>
    </lineage>
</organism>
<evidence type="ECO:0008006" key="4">
    <source>
        <dbReference type="Google" id="ProtNLM"/>
    </source>
</evidence>
<dbReference type="Proteomes" id="UP001342314">
    <property type="component" value="Unassembled WGS sequence"/>
</dbReference>
<evidence type="ECO:0000256" key="1">
    <source>
        <dbReference type="SAM" id="MobiDB-lite"/>
    </source>
</evidence>
<proteinExistence type="predicted"/>
<feature type="compositionally biased region" description="Low complexity" evidence="1">
    <location>
        <begin position="261"/>
        <end position="286"/>
    </location>
</feature>
<evidence type="ECO:0000313" key="3">
    <source>
        <dbReference type="Proteomes" id="UP001342314"/>
    </source>
</evidence>
<comment type="caution">
    <text evidence="2">The sequence shown here is derived from an EMBL/GenBank/DDBJ whole genome shotgun (WGS) entry which is preliminary data.</text>
</comment>
<dbReference type="AlphaFoldDB" id="A0AAV5GLU2"/>
<reference evidence="2 3" key="1">
    <citation type="submission" date="2021-12" db="EMBL/GenBank/DDBJ databases">
        <title>High titer production of polyol ester of fatty acids by Rhodotorula paludigena BS15 towards product separation-free biomass refinery.</title>
        <authorList>
            <person name="Mano J."/>
            <person name="Ono H."/>
            <person name="Tanaka T."/>
            <person name="Naito K."/>
            <person name="Sushida H."/>
            <person name="Ike M."/>
            <person name="Tokuyasu K."/>
            <person name="Kitaoka M."/>
        </authorList>
    </citation>
    <scope>NUCLEOTIDE SEQUENCE [LARGE SCALE GENOMIC DNA]</scope>
    <source>
        <strain evidence="2 3">BS15</strain>
    </source>
</reference>
<gene>
    <name evidence="2" type="ORF">Rhopal_003849-T1</name>
</gene>
<keyword evidence="3" id="KW-1185">Reference proteome</keyword>
<feature type="compositionally biased region" description="Low complexity" evidence="1">
    <location>
        <begin position="226"/>
        <end position="241"/>
    </location>
</feature>
<protein>
    <recommendedName>
        <fullName evidence="4">Proteophosphoglycan ppg4</fullName>
    </recommendedName>
</protein>
<sequence length="424" mass="45577">MSAFELPAVRTGPPPPPARIRPFDAKKDLSFTRYLVGASVMEPSSSANQTALFKPLSLFVWAASCHFLILRFTSGYPPILHNLLFPNPPRTGNPDASVVQTLTDSVLLLPVIIAPAIALLAFFELRHRAFFEMEMRRAIGEEDLRDIAGYYDVQSEGGEKEVSRNEREEGASAPEQRKGFWVLEYDDRLIGAIALDGFKPGQRLDSVVDRIIAAAAEDKKKKQVEEAASAATEQSAATTATDAPSSNGSALRPRGAAKSQTLSTSAPSVSLSVTPPTPSSGTAPAPFALDPSATLPEGTLHLRRFATSLSFRSAGIEDDLLGFAAEHAFAPSPASARSGTPAPAQQLVTSLRPAVQKSLRAVLERNGFMPVPRGSELDLASSSSDGRSGLLSKLWPASLEQRTMVLKRSTWERMQSAQHADKTE</sequence>
<feature type="region of interest" description="Disordered" evidence="1">
    <location>
        <begin position="225"/>
        <end position="291"/>
    </location>
</feature>
<name>A0AAV5GLU2_9BASI</name>